<comment type="caution">
    <text evidence="11">The sequence shown here is derived from an EMBL/GenBank/DDBJ whole genome shotgun (WGS) entry which is preliminary data.</text>
</comment>
<feature type="domain" description="Reverse transcriptase" evidence="10">
    <location>
        <begin position="1"/>
        <end position="235"/>
    </location>
</feature>
<evidence type="ECO:0000256" key="5">
    <source>
        <dbReference type="ARBA" id="ARBA00022842"/>
    </source>
</evidence>
<dbReference type="GO" id="GO:0003723">
    <property type="term" value="F:RNA binding"/>
    <property type="evidence" value="ECO:0007669"/>
    <property type="project" value="InterPro"/>
</dbReference>
<dbReference type="PANTHER" id="PTHR34047:SF7">
    <property type="entry name" value="RNA-DIRECTED DNA POLYMERASE"/>
    <property type="match status" value="1"/>
</dbReference>
<dbReference type="InterPro" id="IPR000477">
    <property type="entry name" value="RT_dom"/>
</dbReference>
<dbReference type="Pfam" id="PF00078">
    <property type="entry name" value="RVT_1"/>
    <property type="match status" value="1"/>
</dbReference>
<dbReference type="PRINTS" id="PR00866">
    <property type="entry name" value="RNADNAPOLMS"/>
</dbReference>
<dbReference type="RefSeq" id="WP_004617024.1">
    <property type="nucleotide sequence ID" value="NZ_ACXX02000002.1"/>
</dbReference>
<sequence>MRIYKEEYFYNSILQCNKQKVLNGLEAKSEAYFKYEIPKANNKKRTISALDKDSLIYELQSNLYKNFFSFQPIPVCVKGFVKGNSYLDFLNAHIYDNYSTYFVRLDIRDFFDSISKETMISTLQEFINIEDVINVIYDICTLEDKLPQGAVTSPLLSNLVLRRIDQRVTLYCQSLGVAYTRYADDLLFSSNEIDFSQQKWFVKKIKYILGSIDLKINYNKIKYGKDLISINGYVVNSNVNLSRKKLYNLTSVLYFFNKNKGKYKKVYKVDNKIFMNTNWLHDLNTYLKNSTSTNLEFVSVHKLQNFLIGYRAYLISCISYSSENKVNQYSSKIKHIESIINKLLELNQ</sequence>
<name>F1T8Z5_9FIRM</name>
<evidence type="ECO:0000313" key="11">
    <source>
        <dbReference type="EMBL" id="EGD48977.1"/>
    </source>
</evidence>
<comment type="catalytic activity">
    <reaction evidence="9">
        <text>DNA(n) + a 2'-deoxyribonucleoside 5'-triphosphate = DNA(n+1) + diphosphate</text>
        <dbReference type="Rhea" id="RHEA:22508"/>
        <dbReference type="Rhea" id="RHEA-COMP:17339"/>
        <dbReference type="Rhea" id="RHEA-COMP:17340"/>
        <dbReference type="ChEBI" id="CHEBI:33019"/>
        <dbReference type="ChEBI" id="CHEBI:61560"/>
        <dbReference type="ChEBI" id="CHEBI:173112"/>
        <dbReference type="EC" id="2.7.7.49"/>
    </reaction>
</comment>
<evidence type="ECO:0000256" key="4">
    <source>
        <dbReference type="ARBA" id="ARBA00022723"/>
    </source>
</evidence>
<dbReference type="SUPFAM" id="SSF56672">
    <property type="entry name" value="DNA/RNA polymerases"/>
    <property type="match status" value="1"/>
</dbReference>
<comment type="similarity">
    <text evidence="8">Belongs to the bacterial reverse transcriptase family.</text>
</comment>
<dbReference type="eggNOG" id="COG3344">
    <property type="taxonomic scope" value="Bacteria"/>
</dbReference>
<evidence type="ECO:0000256" key="7">
    <source>
        <dbReference type="ARBA" id="ARBA00023118"/>
    </source>
</evidence>
<evidence type="ECO:0000256" key="9">
    <source>
        <dbReference type="ARBA" id="ARBA00048173"/>
    </source>
</evidence>
<dbReference type="Proteomes" id="UP000003860">
    <property type="component" value="Unassembled WGS sequence"/>
</dbReference>
<dbReference type="STRING" id="588581.Cpap_3405"/>
<keyword evidence="5" id="KW-0460">Magnesium</keyword>
<dbReference type="InterPro" id="IPR051083">
    <property type="entry name" value="GrpII_Intron_Splice-Mob/Def"/>
</dbReference>
<keyword evidence="6 11" id="KW-0695">RNA-directed DNA polymerase</keyword>
<dbReference type="PROSITE" id="PS50878">
    <property type="entry name" value="RT_POL"/>
    <property type="match status" value="1"/>
</dbReference>
<dbReference type="EMBL" id="ACXX02000002">
    <property type="protein sequence ID" value="EGD48977.1"/>
    <property type="molecule type" value="Genomic_DNA"/>
</dbReference>
<keyword evidence="3" id="KW-0548">Nucleotidyltransferase</keyword>
<evidence type="ECO:0000256" key="2">
    <source>
        <dbReference type="ARBA" id="ARBA00022679"/>
    </source>
</evidence>
<reference evidence="11" key="2">
    <citation type="submission" date="2011-01" db="EMBL/GenBank/DDBJ databases">
        <title>The Non-contiguous Finished genome of Clostridium papyrosolvens.</title>
        <authorList>
            <person name="Lucas S."/>
            <person name="Copeland A."/>
            <person name="Lapidus A."/>
            <person name="Cheng J.-F."/>
            <person name="Goodwin L."/>
            <person name="Pitluck S."/>
            <person name="Misra M."/>
            <person name="Chertkov O."/>
            <person name="Detter J.C."/>
            <person name="Han C."/>
            <person name="Tapia R."/>
            <person name="Land M."/>
            <person name="Hauser L."/>
            <person name="Kyrpides N."/>
            <person name="Ivanova N."/>
            <person name="Pagani I."/>
            <person name="Mouttaki H."/>
            <person name="He Z."/>
            <person name="Zhou J."/>
            <person name="Hemme C.L."/>
            <person name="Woyke T."/>
        </authorList>
    </citation>
    <scope>NUCLEOTIDE SEQUENCE [LARGE SCALE GENOMIC DNA]</scope>
    <source>
        <strain evidence="11">DSM 2782</strain>
    </source>
</reference>
<accession>F1T8Z5</accession>
<dbReference type="GO" id="GO:0051607">
    <property type="term" value="P:defense response to virus"/>
    <property type="evidence" value="ECO:0007669"/>
    <property type="project" value="UniProtKB-KW"/>
</dbReference>
<dbReference type="InterPro" id="IPR043502">
    <property type="entry name" value="DNA/RNA_pol_sf"/>
</dbReference>
<protein>
    <recommendedName>
        <fullName evidence="1">RNA-directed DNA polymerase</fullName>
        <ecNumber evidence="1">2.7.7.49</ecNumber>
    </recommendedName>
</protein>
<dbReference type="InterPro" id="IPR000123">
    <property type="entry name" value="Reverse_transcriptase_msDNA"/>
</dbReference>
<dbReference type="CDD" id="cd03487">
    <property type="entry name" value="RT_Bac_retron_II"/>
    <property type="match status" value="1"/>
</dbReference>
<keyword evidence="2" id="KW-0808">Transferase</keyword>
<keyword evidence="12" id="KW-1185">Reference proteome</keyword>
<evidence type="ECO:0000256" key="3">
    <source>
        <dbReference type="ARBA" id="ARBA00022695"/>
    </source>
</evidence>
<organism evidence="11 12">
    <name type="scientific">Ruminiclostridium papyrosolvens DSM 2782</name>
    <dbReference type="NCBI Taxonomy" id="588581"/>
    <lineage>
        <taxon>Bacteria</taxon>
        <taxon>Bacillati</taxon>
        <taxon>Bacillota</taxon>
        <taxon>Clostridia</taxon>
        <taxon>Eubacteriales</taxon>
        <taxon>Oscillospiraceae</taxon>
        <taxon>Ruminiclostridium</taxon>
    </lineage>
</organism>
<evidence type="ECO:0000256" key="1">
    <source>
        <dbReference type="ARBA" id="ARBA00012493"/>
    </source>
</evidence>
<dbReference type="AlphaFoldDB" id="F1T8Z5"/>
<reference evidence="11" key="1">
    <citation type="submission" date="2009-07" db="EMBL/GenBank/DDBJ databases">
        <authorList>
            <consortium name="US DOE Joint Genome Institute (JGI-PGF)"/>
            <person name="Lucas S."/>
            <person name="Copeland A."/>
            <person name="Lapidus A."/>
            <person name="Glavina del Rio T."/>
            <person name="Tice H."/>
            <person name="Bruce D."/>
            <person name="Goodwin L."/>
            <person name="Pitluck S."/>
            <person name="Larimer F."/>
            <person name="Land M.L."/>
            <person name="Mouttaki H."/>
            <person name="He Z."/>
            <person name="Zhou J."/>
            <person name="Hemme C.L."/>
        </authorList>
    </citation>
    <scope>NUCLEOTIDE SEQUENCE</scope>
    <source>
        <strain evidence="11">DSM 2782</strain>
    </source>
</reference>
<keyword evidence="4" id="KW-0479">Metal-binding</keyword>
<dbReference type="GO" id="GO:0046872">
    <property type="term" value="F:metal ion binding"/>
    <property type="evidence" value="ECO:0007669"/>
    <property type="project" value="UniProtKB-KW"/>
</dbReference>
<proteinExistence type="inferred from homology"/>
<dbReference type="OrthoDB" id="9788687at2"/>
<evidence type="ECO:0000256" key="8">
    <source>
        <dbReference type="ARBA" id="ARBA00034120"/>
    </source>
</evidence>
<evidence type="ECO:0000313" key="12">
    <source>
        <dbReference type="Proteomes" id="UP000003860"/>
    </source>
</evidence>
<evidence type="ECO:0000256" key="6">
    <source>
        <dbReference type="ARBA" id="ARBA00022918"/>
    </source>
</evidence>
<gene>
    <name evidence="11" type="ORF">Cpap_3405</name>
</gene>
<dbReference type="PANTHER" id="PTHR34047">
    <property type="entry name" value="NUCLEAR INTRON MATURASE 1, MITOCHONDRIAL-RELATED"/>
    <property type="match status" value="1"/>
</dbReference>
<keyword evidence="7" id="KW-0051">Antiviral defense</keyword>
<evidence type="ECO:0000259" key="10">
    <source>
        <dbReference type="PROSITE" id="PS50878"/>
    </source>
</evidence>
<dbReference type="EC" id="2.7.7.49" evidence="1"/>
<dbReference type="GO" id="GO:0003964">
    <property type="term" value="F:RNA-directed DNA polymerase activity"/>
    <property type="evidence" value="ECO:0007669"/>
    <property type="project" value="UniProtKB-KW"/>
</dbReference>